<dbReference type="CDD" id="cd03809">
    <property type="entry name" value="GT4_MtfB-like"/>
    <property type="match status" value="1"/>
</dbReference>
<dbReference type="InterPro" id="IPR001296">
    <property type="entry name" value="Glyco_trans_1"/>
</dbReference>
<sequence length="349" mass="39793">MRSKKKYLIDGRFLNSMTTGIDRYAYQLLACLDKICKESDIAILVPANAKEIPAYKNIRVIVKKRTRFWTQLVFGPYARLHGRIPVNLCNEASVLAPKGIVCLHDVCYAESEKMYPFLTEFPKEERDWFLKIYQRICKKADRLVTVSEFSKQRIHALLGVPDEKIAVIGNGWQHFNGVTPDMRIFEQYPQLKRKKYFFTLTSVNRNKNLDWVLKAAENNPQAQFAAAGRKLDSAVDFSQYPNVTYVADVSDCEIKALMQEAKAFIFPSFYEGFGIPPLEAMSVGTPVIVSHAASLPEIFGTAAHYIEPDNPRVDIEKLLAQPVSEKEPVLARYSWEKSAEQLLSLLKEN</sequence>
<dbReference type="Gene3D" id="3.40.50.2000">
    <property type="entry name" value="Glycogen Phosphorylase B"/>
    <property type="match status" value="2"/>
</dbReference>
<evidence type="ECO:0000313" key="4">
    <source>
        <dbReference type="EMBL" id="MEQ2555351.1"/>
    </source>
</evidence>
<comment type="caution">
    <text evidence="4">The sequence shown here is derived from an EMBL/GenBank/DDBJ whole genome shotgun (WGS) entry which is preliminary data.</text>
</comment>
<feature type="domain" description="Glycosyl transferase family 1" evidence="2">
    <location>
        <begin position="184"/>
        <end position="308"/>
    </location>
</feature>
<name>A0ABV1H6P0_9FIRM</name>
<gene>
    <name evidence="4" type="ORF">WMO37_10080</name>
</gene>
<keyword evidence="5" id="KW-1185">Reference proteome</keyword>
<evidence type="ECO:0000256" key="1">
    <source>
        <dbReference type="ARBA" id="ARBA00022679"/>
    </source>
</evidence>
<dbReference type="PANTHER" id="PTHR46401:SF2">
    <property type="entry name" value="GLYCOSYLTRANSFERASE WBBK-RELATED"/>
    <property type="match status" value="1"/>
</dbReference>
<dbReference type="Pfam" id="PF13439">
    <property type="entry name" value="Glyco_transf_4"/>
    <property type="match status" value="1"/>
</dbReference>
<reference evidence="4" key="1">
    <citation type="submission" date="2024-03" db="EMBL/GenBank/DDBJ databases">
        <title>Human intestinal bacterial collection.</title>
        <authorList>
            <person name="Pauvert C."/>
            <person name="Hitch T.C.A."/>
            <person name="Clavel T."/>
        </authorList>
    </citation>
    <scope>NUCLEOTIDE SEQUENCE [LARGE SCALE GENOMIC DNA]</scope>
    <source>
        <strain evidence="4">CLA-AA-H89B</strain>
    </source>
</reference>
<dbReference type="EMBL" id="JBBMFS010000008">
    <property type="protein sequence ID" value="MEQ2555351.1"/>
    <property type="molecule type" value="Genomic_DNA"/>
</dbReference>
<dbReference type="Proteomes" id="UP001546774">
    <property type="component" value="Unassembled WGS sequence"/>
</dbReference>
<keyword evidence="1" id="KW-0808">Transferase</keyword>
<evidence type="ECO:0000259" key="3">
    <source>
        <dbReference type="Pfam" id="PF13439"/>
    </source>
</evidence>
<dbReference type="Pfam" id="PF00534">
    <property type="entry name" value="Glycos_transf_1"/>
    <property type="match status" value="1"/>
</dbReference>
<evidence type="ECO:0000259" key="2">
    <source>
        <dbReference type="Pfam" id="PF00534"/>
    </source>
</evidence>
<proteinExistence type="predicted"/>
<dbReference type="SUPFAM" id="SSF53756">
    <property type="entry name" value="UDP-Glycosyltransferase/glycogen phosphorylase"/>
    <property type="match status" value="1"/>
</dbReference>
<dbReference type="PANTHER" id="PTHR46401">
    <property type="entry name" value="GLYCOSYLTRANSFERASE WBBK-RELATED"/>
    <property type="match status" value="1"/>
</dbReference>
<accession>A0ABV1H6P0</accession>
<protein>
    <submittedName>
        <fullName evidence="4">Glycosyltransferase family 1 protein</fullName>
    </submittedName>
</protein>
<dbReference type="InterPro" id="IPR028098">
    <property type="entry name" value="Glyco_trans_4-like_N"/>
</dbReference>
<feature type="domain" description="Glycosyltransferase subfamily 4-like N-terminal" evidence="3">
    <location>
        <begin position="100"/>
        <end position="171"/>
    </location>
</feature>
<evidence type="ECO:0000313" key="5">
    <source>
        <dbReference type="Proteomes" id="UP001546774"/>
    </source>
</evidence>
<organism evidence="4 5">
    <name type="scientific">Lachnospira intestinalis</name>
    <dbReference type="NCBI Taxonomy" id="3133158"/>
    <lineage>
        <taxon>Bacteria</taxon>
        <taxon>Bacillati</taxon>
        <taxon>Bacillota</taxon>
        <taxon>Clostridia</taxon>
        <taxon>Lachnospirales</taxon>
        <taxon>Lachnospiraceae</taxon>
        <taxon>Lachnospira</taxon>
    </lineage>
</organism>